<dbReference type="InterPro" id="IPR003718">
    <property type="entry name" value="OsmC/Ohr_fam"/>
</dbReference>
<dbReference type="OrthoDB" id="13625at2"/>
<dbReference type="RefSeq" id="WP_051456952.1">
    <property type="nucleotide sequence ID" value="NZ_AODH01000030.1"/>
</dbReference>
<dbReference type="STRING" id="1265861.BCAMP_07850"/>
<dbReference type="SUPFAM" id="SSF82784">
    <property type="entry name" value="OsmC-like"/>
    <property type="match status" value="1"/>
</dbReference>
<gene>
    <name evidence="1" type="ORF">BCAMP_07850</name>
</gene>
<accession>W7CIH1</accession>
<dbReference type="Gene3D" id="3.30.300.20">
    <property type="match status" value="1"/>
</dbReference>
<dbReference type="Pfam" id="PF02566">
    <property type="entry name" value="OsmC"/>
    <property type="match status" value="1"/>
</dbReference>
<name>W7CIH1_9LIST</name>
<reference evidence="1 2" key="1">
    <citation type="submission" date="2012-12" db="EMBL/GenBank/DDBJ databases">
        <title>Novel taxa of Listeriaceae from agricultural environments in the United States.</title>
        <authorList>
            <person name="den Bakker H.C."/>
            <person name="Allred A."/>
            <person name="Warchocki S."/>
            <person name="Wright E.M."/>
            <person name="Burrell A."/>
            <person name="Nightingale K.K."/>
            <person name="Kephart D."/>
            <person name="Wiedmann M."/>
        </authorList>
    </citation>
    <scope>NUCLEOTIDE SEQUENCE [LARGE SCALE GENOMIC DNA]</scope>
    <source>
        <strain evidence="1 2">FSL F6-1037</strain>
    </source>
</reference>
<dbReference type="EMBL" id="AODH01000030">
    <property type="protein sequence ID" value="EUJ39179.1"/>
    <property type="molecule type" value="Genomic_DNA"/>
</dbReference>
<evidence type="ECO:0000313" key="1">
    <source>
        <dbReference type="EMBL" id="EUJ39179.1"/>
    </source>
</evidence>
<keyword evidence="2" id="KW-1185">Reference proteome</keyword>
<dbReference type="PANTHER" id="PTHR34352">
    <property type="entry name" value="PROTEIN YHFA"/>
    <property type="match status" value="1"/>
</dbReference>
<proteinExistence type="predicted"/>
<dbReference type="Proteomes" id="UP000019243">
    <property type="component" value="Unassembled WGS sequence"/>
</dbReference>
<sequence length="127" mass="14235">MMEIVPGQDGLEIALPDGKLVLKKEVGYSPVEVTVLAVASCANYVLESILTKQQIAYEFIKTEVEYERDQAHKAMPINAIEVTFTMRAASEQQVKIKKALRLIHGNCPVIQSLNEDIEVMEEIIFID</sequence>
<dbReference type="InterPro" id="IPR036102">
    <property type="entry name" value="OsmC/Ohrsf"/>
</dbReference>
<evidence type="ECO:0000313" key="2">
    <source>
        <dbReference type="Proteomes" id="UP000019243"/>
    </source>
</evidence>
<dbReference type="InterPro" id="IPR015946">
    <property type="entry name" value="KH_dom-like_a/b"/>
</dbReference>
<organism evidence="1 2">
    <name type="scientific">Brochothrix campestris FSL F6-1037</name>
    <dbReference type="NCBI Taxonomy" id="1265861"/>
    <lineage>
        <taxon>Bacteria</taxon>
        <taxon>Bacillati</taxon>
        <taxon>Bacillota</taxon>
        <taxon>Bacilli</taxon>
        <taxon>Bacillales</taxon>
        <taxon>Listeriaceae</taxon>
        <taxon>Brochothrix</taxon>
    </lineage>
</organism>
<protein>
    <submittedName>
        <fullName evidence="1">OsmC-like family protein</fullName>
    </submittedName>
</protein>
<comment type="caution">
    <text evidence="1">The sequence shown here is derived from an EMBL/GenBank/DDBJ whole genome shotgun (WGS) entry which is preliminary data.</text>
</comment>
<dbReference type="PANTHER" id="PTHR34352:SF1">
    <property type="entry name" value="PROTEIN YHFA"/>
    <property type="match status" value="1"/>
</dbReference>
<dbReference type="AlphaFoldDB" id="W7CIH1"/>